<dbReference type="AlphaFoldDB" id="G2Y0L3"/>
<keyword evidence="2" id="KW-0812">Transmembrane</keyword>
<feature type="transmembrane region" description="Helical" evidence="2">
    <location>
        <begin position="611"/>
        <end position="634"/>
    </location>
</feature>
<sequence>MLDELYNVTKRNHPIDEDPEVTQAQSYLGRTDVENYGVEDGITQKRFSRDDDRSTMYGLPATGSSPQIDRNSSTTRDKTEMPKPEDEELVTVPLAKLQQLVEFGIQVLKESRMRTNIREIDLEYNAPPNLQDFPVLQSYQARSEVPRPLNRPEYLHQFLTRACANPWPVRKIEVNRDQVIHLDHLGQPFNRFNCANFEAIWESHFRTFFGYGQRSVTATEKVRRGWFWKRILNECEKEMVPWLLEIGTDDPDARAAILVKIVICIIQSSIERRYSATSTIGAILERCYMSGVLRQPEDIPSNPDSIQLQTEIRQDYCFHIILVAIALNIFNDCLMENKSELGLNSRQMLWSPKDLLREACGGANLEQILAFQGPELVVSIISVSKSSDVPVRLESLATNSGRIDDLNIGSLQTIGGLRIVWTDIFEEHLLLNHQNKCLKVARLRPFIWGMLSLFQNDCARWSSIYRKPRELSVLKELKADIEKTWAILFSITTLGENSKNKLRVRDKLKQEYETIIDEDRNPMHIDIQTLKEYHMPWIEDDSATGRVQSYYESRWENLLGIIKAKQDKSTIAYSNFGMFEDRVRDLRQYMDNQKPHGLRQLLRDSRDALNYYTFMGVIIFGLLTVFLALASFFVSVAQTYAAFKALDMPS</sequence>
<organism evidence="3 4">
    <name type="scientific">Botryotinia fuckeliana (strain T4)</name>
    <name type="common">Noble rot fungus</name>
    <name type="synonym">Botrytis cinerea</name>
    <dbReference type="NCBI Taxonomy" id="999810"/>
    <lineage>
        <taxon>Eukaryota</taxon>
        <taxon>Fungi</taxon>
        <taxon>Dikarya</taxon>
        <taxon>Ascomycota</taxon>
        <taxon>Pezizomycotina</taxon>
        <taxon>Leotiomycetes</taxon>
        <taxon>Helotiales</taxon>
        <taxon>Sclerotiniaceae</taxon>
        <taxon>Botrytis</taxon>
    </lineage>
</organism>
<gene>
    <name evidence="3" type="ORF">BofuT4_P117280.1</name>
</gene>
<dbReference type="EMBL" id="FQ790281">
    <property type="protein sequence ID" value="CCD46178.1"/>
    <property type="molecule type" value="Genomic_DNA"/>
</dbReference>
<protein>
    <submittedName>
        <fullName evidence="3">Uncharacterized protein</fullName>
    </submittedName>
</protein>
<evidence type="ECO:0000313" key="3">
    <source>
        <dbReference type="EMBL" id="CCD46178.1"/>
    </source>
</evidence>
<dbReference type="HOGENOM" id="CLU_421491_0_0_1"/>
<evidence type="ECO:0000256" key="1">
    <source>
        <dbReference type="SAM" id="MobiDB-lite"/>
    </source>
</evidence>
<feature type="compositionally biased region" description="Polar residues" evidence="1">
    <location>
        <begin position="62"/>
        <end position="74"/>
    </location>
</feature>
<keyword evidence="2" id="KW-1133">Transmembrane helix</keyword>
<dbReference type="Proteomes" id="UP000008177">
    <property type="component" value="Unplaced contigs"/>
</dbReference>
<dbReference type="InParanoid" id="G2Y0L3"/>
<feature type="region of interest" description="Disordered" evidence="1">
    <location>
        <begin position="45"/>
        <end position="87"/>
    </location>
</feature>
<proteinExistence type="predicted"/>
<keyword evidence="2" id="KW-0472">Membrane</keyword>
<accession>G2Y0L3</accession>
<dbReference type="OrthoDB" id="5428890at2759"/>
<evidence type="ECO:0000313" key="4">
    <source>
        <dbReference type="Proteomes" id="UP000008177"/>
    </source>
</evidence>
<reference evidence="4" key="1">
    <citation type="journal article" date="2011" name="PLoS Genet.">
        <title>Genomic analysis of the necrotrophic fungal pathogens Sclerotinia sclerotiorum and Botrytis cinerea.</title>
        <authorList>
            <person name="Amselem J."/>
            <person name="Cuomo C.A."/>
            <person name="van Kan J.A."/>
            <person name="Viaud M."/>
            <person name="Benito E.P."/>
            <person name="Couloux A."/>
            <person name="Coutinho P.M."/>
            <person name="de Vries R.P."/>
            <person name="Dyer P.S."/>
            <person name="Fillinger S."/>
            <person name="Fournier E."/>
            <person name="Gout L."/>
            <person name="Hahn M."/>
            <person name="Kohn L."/>
            <person name="Lapalu N."/>
            <person name="Plummer K.M."/>
            <person name="Pradier J.M."/>
            <person name="Quevillon E."/>
            <person name="Sharon A."/>
            <person name="Simon A."/>
            <person name="ten Have A."/>
            <person name="Tudzynski B."/>
            <person name="Tudzynski P."/>
            <person name="Wincker P."/>
            <person name="Andrew M."/>
            <person name="Anthouard V."/>
            <person name="Beever R.E."/>
            <person name="Beffa R."/>
            <person name="Benoit I."/>
            <person name="Bouzid O."/>
            <person name="Brault B."/>
            <person name="Chen Z."/>
            <person name="Choquer M."/>
            <person name="Collemare J."/>
            <person name="Cotton P."/>
            <person name="Danchin E.G."/>
            <person name="Da Silva C."/>
            <person name="Gautier A."/>
            <person name="Giraud C."/>
            <person name="Giraud T."/>
            <person name="Gonzalez C."/>
            <person name="Grossetete S."/>
            <person name="Guldener U."/>
            <person name="Henrissat B."/>
            <person name="Howlett B.J."/>
            <person name="Kodira C."/>
            <person name="Kretschmer M."/>
            <person name="Lappartient A."/>
            <person name="Leroch M."/>
            <person name="Levis C."/>
            <person name="Mauceli E."/>
            <person name="Neuveglise C."/>
            <person name="Oeser B."/>
            <person name="Pearson M."/>
            <person name="Poulain J."/>
            <person name="Poussereau N."/>
            <person name="Quesneville H."/>
            <person name="Rascle C."/>
            <person name="Schumacher J."/>
            <person name="Segurens B."/>
            <person name="Sexton A."/>
            <person name="Silva E."/>
            <person name="Sirven C."/>
            <person name="Soanes D.M."/>
            <person name="Talbot N.J."/>
            <person name="Templeton M."/>
            <person name="Yandava C."/>
            <person name="Yarden O."/>
            <person name="Zeng Q."/>
            <person name="Rollins J.A."/>
            <person name="Lebrun M.H."/>
            <person name="Dickman M."/>
        </authorList>
    </citation>
    <scope>NUCLEOTIDE SEQUENCE [LARGE SCALE GENOMIC DNA]</scope>
    <source>
        <strain evidence="4">T4</strain>
    </source>
</reference>
<name>G2Y0L3_BOTF4</name>
<evidence type="ECO:0000256" key="2">
    <source>
        <dbReference type="SAM" id="Phobius"/>
    </source>
</evidence>
<feature type="compositionally biased region" description="Basic and acidic residues" evidence="1">
    <location>
        <begin position="75"/>
        <end position="84"/>
    </location>
</feature>